<dbReference type="GO" id="GO:0005737">
    <property type="term" value="C:cytoplasm"/>
    <property type="evidence" value="ECO:0007669"/>
    <property type="project" value="UniProtKB-SubCell"/>
</dbReference>
<comment type="catalytic activity">
    <reaction evidence="6">
        <text>coproporphyrinogen III + 3 O2 = coproporphyrin III + 3 H2O2</text>
        <dbReference type="Rhea" id="RHEA:43436"/>
        <dbReference type="ChEBI" id="CHEBI:15379"/>
        <dbReference type="ChEBI" id="CHEBI:16240"/>
        <dbReference type="ChEBI" id="CHEBI:57309"/>
        <dbReference type="ChEBI" id="CHEBI:131725"/>
        <dbReference type="EC" id="1.3.3.15"/>
    </reaction>
</comment>
<dbReference type="PANTHER" id="PTHR42923:SF3">
    <property type="entry name" value="PROTOPORPHYRINOGEN OXIDASE"/>
    <property type="match status" value="1"/>
</dbReference>
<name>A0A5C6EHQ5_9BACT</name>
<comment type="cofactor">
    <cofactor evidence="1 6">
        <name>FAD</name>
        <dbReference type="ChEBI" id="CHEBI:57692"/>
    </cofactor>
</comment>
<dbReference type="EMBL" id="SJPX01000005">
    <property type="protein sequence ID" value="TWU48014.1"/>
    <property type="molecule type" value="Genomic_DNA"/>
</dbReference>
<proteinExistence type="inferred from homology"/>
<feature type="domain" description="Amine oxidase" evidence="7">
    <location>
        <begin position="40"/>
        <end position="461"/>
    </location>
</feature>
<dbReference type="Gene3D" id="3.50.50.60">
    <property type="entry name" value="FAD/NAD(P)-binding domain"/>
    <property type="match status" value="1"/>
</dbReference>
<dbReference type="InterPro" id="IPR036188">
    <property type="entry name" value="FAD/NAD-bd_sf"/>
</dbReference>
<evidence type="ECO:0000256" key="3">
    <source>
        <dbReference type="ARBA" id="ARBA00022827"/>
    </source>
</evidence>
<evidence type="ECO:0000259" key="7">
    <source>
        <dbReference type="Pfam" id="PF01593"/>
    </source>
</evidence>
<organism evidence="8 9">
    <name type="scientific">Rubripirellula reticaptiva</name>
    <dbReference type="NCBI Taxonomy" id="2528013"/>
    <lineage>
        <taxon>Bacteria</taxon>
        <taxon>Pseudomonadati</taxon>
        <taxon>Planctomycetota</taxon>
        <taxon>Planctomycetia</taxon>
        <taxon>Pirellulales</taxon>
        <taxon>Pirellulaceae</taxon>
        <taxon>Rubripirellula</taxon>
    </lineage>
</organism>
<keyword evidence="2 6" id="KW-0285">Flavoprotein</keyword>
<dbReference type="GO" id="GO:0004729">
    <property type="term" value="F:oxygen-dependent protoporphyrinogen oxidase activity"/>
    <property type="evidence" value="ECO:0007669"/>
    <property type="project" value="UniProtKB-UniRule"/>
</dbReference>
<dbReference type="NCBIfam" id="TIGR00562">
    <property type="entry name" value="proto_IX_ox"/>
    <property type="match status" value="1"/>
</dbReference>
<dbReference type="SUPFAM" id="SSF51905">
    <property type="entry name" value="FAD/NAD(P)-binding domain"/>
    <property type="match status" value="1"/>
</dbReference>
<dbReference type="AlphaFoldDB" id="A0A5C6EHQ5"/>
<evidence type="ECO:0000313" key="8">
    <source>
        <dbReference type="EMBL" id="TWU48014.1"/>
    </source>
</evidence>
<dbReference type="Pfam" id="PF01593">
    <property type="entry name" value="Amino_oxidase"/>
    <property type="match status" value="1"/>
</dbReference>
<dbReference type="Proteomes" id="UP000317977">
    <property type="component" value="Unassembled WGS sequence"/>
</dbReference>
<dbReference type="SUPFAM" id="SSF54373">
    <property type="entry name" value="FAD-linked reductases, C-terminal domain"/>
    <property type="match status" value="1"/>
</dbReference>
<dbReference type="UniPathway" id="UPA00252"/>
<gene>
    <name evidence="8" type="primary">hemY</name>
    <name evidence="8" type="ORF">Poly59_48580</name>
</gene>
<reference evidence="8 9" key="1">
    <citation type="submission" date="2019-02" db="EMBL/GenBank/DDBJ databases">
        <title>Deep-cultivation of Planctomycetes and their phenomic and genomic characterization uncovers novel biology.</title>
        <authorList>
            <person name="Wiegand S."/>
            <person name="Jogler M."/>
            <person name="Boedeker C."/>
            <person name="Pinto D."/>
            <person name="Vollmers J."/>
            <person name="Rivas-Marin E."/>
            <person name="Kohn T."/>
            <person name="Peeters S.H."/>
            <person name="Heuer A."/>
            <person name="Rast P."/>
            <person name="Oberbeckmann S."/>
            <person name="Bunk B."/>
            <person name="Jeske O."/>
            <person name="Meyerdierks A."/>
            <person name="Storesund J.E."/>
            <person name="Kallscheuer N."/>
            <person name="Luecker S."/>
            <person name="Lage O.M."/>
            <person name="Pohl T."/>
            <person name="Merkel B.J."/>
            <person name="Hornburger P."/>
            <person name="Mueller R.-W."/>
            <person name="Bruemmer F."/>
            <person name="Labrenz M."/>
            <person name="Spormann A.M."/>
            <person name="Op Den Camp H."/>
            <person name="Overmann J."/>
            <person name="Amann R."/>
            <person name="Jetten M.S.M."/>
            <person name="Mascher T."/>
            <person name="Medema M.H."/>
            <person name="Devos D.P."/>
            <person name="Kaster A.-K."/>
            <person name="Ovreas L."/>
            <person name="Rohde M."/>
            <person name="Galperin M.Y."/>
            <person name="Jogler C."/>
        </authorList>
    </citation>
    <scope>NUCLEOTIDE SEQUENCE [LARGE SCALE GENOMIC DNA]</scope>
    <source>
        <strain evidence="8 9">Poly59</strain>
    </source>
</reference>
<dbReference type="GO" id="GO:0006783">
    <property type="term" value="P:heme biosynthetic process"/>
    <property type="evidence" value="ECO:0007669"/>
    <property type="project" value="UniProtKB-UniRule"/>
</dbReference>
<accession>A0A5C6EHQ5</accession>
<protein>
    <recommendedName>
        <fullName evidence="6">Coproporphyrinogen III oxidase</fullName>
        <ecNumber evidence="6">1.3.3.15</ecNumber>
    </recommendedName>
</protein>
<keyword evidence="4 6" id="KW-0560">Oxidoreductase</keyword>
<keyword evidence="3 6" id="KW-0274">FAD</keyword>
<dbReference type="Gene3D" id="1.10.3110.10">
    <property type="entry name" value="protoporphyrinogen ix oxidase, domain 3"/>
    <property type="match status" value="1"/>
</dbReference>
<dbReference type="PANTHER" id="PTHR42923">
    <property type="entry name" value="PROTOPORPHYRINOGEN OXIDASE"/>
    <property type="match status" value="1"/>
</dbReference>
<comment type="subcellular location">
    <subcellularLocation>
        <location evidence="6">Cytoplasm</location>
    </subcellularLocation>
</comment>
<dbReference type="InterPro" id="IPR004572">
    <property type="entry name" value="Protoporphyrinogen_oxidase"/>
</dbReference>
<comment type="function">
    <text evidence="6">Involved in coproporphyrin-dependent heme b biosynthesis. Catalyzes the oxidation of coproporphyrinogen III to coproporphyrin III.</text>
</comment>
<evidence type="ECO:0000256" key="4">
    <source>
        <dbReference type="ARBA" id="ARBA00023002"/>
    </source>
</evidence>
<evidence type="ECO:0000313" key="9">
    <source>
        <dbReference type="Proteomes" id="UP000317977"/>
    </source>
</evidence>
<sequence>MTLATSRQTACSLLPVPLFLTFFSVSDCIDTRVAVIGGGLSGLATAAQLRLAHPGIKLTVFEAGERVGGVIHTETADGFLIDHGADMFATNPPHALQLCQKLGVEDQLIEPLPDGRGARIVRHGKLMPIPDGFVLMRATKLWPMLKTPLLTPLGKLRFLAERFVSADKQSAGDGFDESIDSFVRRRMGNEVLDRIVAPLSAGIYTADITKLSMRATMGPIAEMEQKYGSLARATVARRRSGEDSVERGSTGARYGQFRAFRGGMIRLIQTLADSLPAGSIRTNTPVGSIVRQNELWNVNTAGGETEAFDHVVVAAPPAPASKLLAEIAPVASEQLAAIESASAAIVVLGVKKSDIRADINTFGFVVPLSENRKILAGSFASHKFAGRAPDGHVLIRVFMGGAMQPELLEQDDASLVKIVRQELADLIGLQGEPVVTRVVRWNHAMPQYHVGHKQRVKQIEDSIAQVPGLSLINNGLGGVGIAPVIRAAGGVSL</sequence>
<dbReference type="Gene3D" id="3.90.660.20">
    <property type="entry name" value="Protoporphyrinogen oxidase, mitochondrial, domain 2"/>
    <property type="match status" value="1"/>
</dbReference>
<keyword evidence="5 6" id="KW-0350">Heme biosynthesis</keyword>
<evidence type="ECO:0000256" key="1">
    <source>
        <dbReference type="ARBA" id="ARBA00001974"/>
    </source>
</evidence>
<dbReference type="InterPro" id="IPR050464">
    <property type="entry name" value="Zeta_carotene_desat/Oxidored"/>
</dbReference>
<keyword evidence="9" id="KW-1185">Reference proteome</keyword>
<keyword evidence="6" id="KW-0963">Cytoplasm</keyword>
<evidence type="ECO:0000256" key="5">
    <source>
        <dbReference type="ARBA" id="ARBA00023133"/>
    </source>
</evidence>
<comment type="similarity">
    <text evidence="6">Belongs to the protoporphyrinogen/coproporphyrinogen oxidase family. Coproporphyrinogen III oxidase subfamily.</text>
</comment>
<dbReference type="EC" id="1.3.3.15" evidence="6"/>
<evidence type="ECO:0000256" key="6">
    <source>
        <dbReference type="RuleBase" id="RU364052"/>
    </source>
</evidence>
<evidence type="ECO:0000256" key="2">
    <source>
        <dbReference type="ARBA" id="ARBA00022630"/>
    </source>
</evidence>
<comment type="caution">
    <text evidence="8">The sequence shown here is derived from an EMBL/GenBank/DDBJ whole genome shotgun (WGS) entry which is preliminary data.</text>
</comment>
<comment type="pathway">
    <text evidence="6">Porphyrin-containing compound metabolism; protoheme biosynthesis.</text>
</comment>
<dbReference type="InterPro" id="IPR002937">
    <property type="entry name" value="Amino_oxidase"/>
</dbReference>